<accession>A0AAE0G201</accession>
<sequence>MLKKLLLNQQQQIALMQEQLAYLKAEKATGDVATSSTQTKRDKELAGRQQLPYCTYREGNPYPTRLATLDTQMPQLFNLYGDIV</sequence>
<dbReference type="AlphaFoldDB" id="A0AAE0G201"/>
<protein>
    <submittedName>
        <fullName evidence="1">Uncharacterized protein</fullName>
    </submittedName>
</protein>
<organism evidence="1 2">
    <name type="scientific">Cymbomonas tetramitiformis</name>
    <dbReference type="NCBI Taxonomy" id="36881"/>
    <lineage>
        <taxon>Eukaryota</taxon>
        <taxon>Viridiplantae</taxon>
        <taxon>Chlorophyta</taxon>
        <taxon>Pyramimonadophyceae</taxon>
        <taxon>Pyramimonadales</taxon>
        <taxon>Pyramimonadaceae</taxon>
        <taxon>Cymbomonas</taxon>
    </lineage>
</organism>
<proteinExistence type="predicted"/>
<evidence type="ECO:0000313" key="1">
    <source>
        <dbReference type="EMBL" id="KAK3269700.1"/>
    </source>
</evidence>
<keyword evidence="2" id="KW-1185">Reference proteome</keyword>
<name>A0AAE0G201_9CHLO</name>
<dbReference type="Proteomes" id="UP001190700">
    <property type="component" value="Unassembled WGS sequence"/>
</dbReference>
<gene>
    <name evidence="1" type="ORF">CYMTET_21868</name>
</gene>
<comment type="caution">
    <text evidence="1">The sequence shown here is derived from an EMBL/GenBank/DDBJ whole genome shotgun (WGS) entry which is preliminary data.</text>
</comment>
<dbReference type="EMBL" id="LGRX02010791">
    <property type="protein sequence ID" value="KAK3269700.1"/>
    <property type="molecule type" value="Genomic_DNA"/>
</dbReference>
<reference evidence="1 2" key="1">
    <citation type="journal article" date="2015" name="Genome Biol. Evol.">
        <title>Comparative Genomics of a Bacterivorous Green Alga Reveals Evolutionary Causalities and Consequences of Phago-Mixotrophic Mode of Nutrition.</title>
        <authorList>
            <person name="Burns J.A."/>
            <person name="Paasch A."/>
            <person name="Narechania A."/>
            <person name="Kim E."/>
        </authorList>
    </citation>
    <scope>NUCLEOTIDE SEQUENCE [LARGE SCALE GENOMIC DNA]</scope>
    <source>
        <strain evidence="1 2">PLY_AMNH</strain>
    </source>
</reference>
<evidence type="ECO:0000313" key="2">
    <source>
        <dbReference type="Proteomes" id="UP001190700"/>
    </source>
</evidence>